<reference evidence="4" key="2">
    <citation type="submission" date="2020-07" db="EMBL/GenBank/DDBJ databases">
        <title>Flavobacterium sp. xlx-214.</title>
        <authorList>
            <person name="Yang C."/>
        </authorList>
    </citation>
    <scope>NUCLEOTIDE SEQUENCE [LARGE SCALE GENOMIC DNA]</scope>
    <source>
        <strain evidence="4">CX-624</strain>
    </source>
</reference>
<dbReference type="EMBL" id="CP059472">
    <property type="protein sequence ID" value="QMS98112.1"/>
    <property type="molecule type" value="Genomic_DNA"/>
</dbReference>
<dbReference type="RefSeq" id="WP_181886602.1">
    <property type="nucleotide sequence ID" value="NZ_CP059472.1"/>
</dbReference>
<evidence type="ECO:0000313" key="1">
    <source>
        <dbReference type="EMBL" id="MBA5246523.1"/>
    </source>
</evidence>
<name>A0A7D7RJM9_9FLAO</name>
<dbReference type="KEGG" id="cbau:H1R16_10460"/>
<reference evidence="2 3" key="1">
    <citation type="submission" date="2020-07" db="EMBL/GenBank/DDBJ databases">
        <title>Chryseobacterium sp.cx-624.</title>
        <authorList>
            <person name="Yang C."/>
        </authorList>
    </citation>
    <scope>NUCLEOTIDE SEQUENCE [LARGE SCALE GENOMIC DNA]</scope>
    <source>
        <strain evidence="2">Cx-624</strain>
        <strain evidence="3">cx-624</strain>
    </source>
</reference>
<dbReference type="AlphaFoldDB" id="A0A7D7RJM9"/>
<dbReference type="Proteomes" id="UP000539710">
    <property type="component" value="Unassembled WGS sequence"/>
</dbReference>
<dbReference type="PROSITE" id="PS51257">
    <property type="entry name" value="PROKAR_LIPOPROTEIN"/>
    <property type="match status" value="1"/>
</dbReference>
<gene>
    <name evidence="2" type="ORF">H1R16_10460</name>
    <name evidence="1" type="ORF">H2507_05005</name>
</gene>
<accession>A0A7D7RJM9</accession>
<proteinExistence type="predicted"/>
<evidence type="ECO:0000313" key="2">
    <source>
        <dbReference type="EMBL" id="QMS98112.1"/>
    </source>
</evidence>
<keyword evidence="4" id="KW-1185">Reference proteome</keyword>
<sequence>MKYILPFTALFLASCSSSNDKCDCTQQRWERTVEYQGTTSTVYAATPWTGQGTEVAIGSDDCTMDGTIASSGVETSTVLPNGNTKKDEYEFRVTCN</sequence>
<reference evidence="1" key="3">
    <citation type="submission" date="2020-07" db="EMBL/GenBank/DDBJ databases">
        <authorList>
            <person name="Yang C."/>
        </authorList>
    </citation>
    <scope>NUCLEOTIDE SEQUENCE</scope>
    <source>
        <strain evidence="1">Cx-624</strain>
    </source>
</reference>
<organism evidence="2 3">
    <name type="scientific">Marnyiella aurantia</name>
    <dbReference type="NCBI Taxonomy" id="2758037"/>
    <lineage>
        <taxon>Bacteria</taxon>
        <taxon>Pseudomonadati</taxon>
        <taxon>Bacteroidota</taxon>
        <taxon>Flavobacteriia</taxon>
        <taxon>Flavobacteriales</taxon>
        <taxon>Weeksellaceae</taxon>
        <taxon>Marnyiella</taxon>
    </lineage>
</organism>
<evidence type="ECO:0000313" key="4">
    <source>
        <dbReference type="Proteomes" id="UP000539710"/>
    </source>
</evidence>
<dbReference type="EMBL" id="JACEUX010000001">
    <property type="protein sequence ID" value="MBA5246523.1"/>
    <property type="molecule type" value="Genomic_DNA"/>
</dbReference>
<evidence type="ECO:0000313" key="3">
    <source>
        <dbReference type="Proteomes" id="UP000515349"/>
    </source>
</evidence>
<dbReference type="Proteomes" id="UP000515349">
    <property type="component" value="Chromosome"/>
</dbReference>
<protein>
    <submittedName>
        <fullName evidence="2">Uncharacterized protein</fullName>
    </submittedName>
</protein>